<dbReference type="EMBL" id="AB499838">
    <property type="protein sequence ID" value="BAI44332.1"/>
    <property type="molecule type" value="Genomic_DNA"/>
</dbReference>
<gene>
    <name evidence="2" type="primary">adhS</name>
</gene>
<keyword evidence="1" id="KW-0732">Signal</keyword>
<name>C9K503_ACEPA</name>
<feature type="signal peptide" evidence="1">
    <location>
        <begin position="1"/>
        <end position="28"/>
    </location>
</feature>
<evidence type="ECO:0000256" key="1">
    <source>
        <dbReference type="SAM" id="SignalP"/>
    </source>
</evidence>
<reference evidence="2" key="1">
    <citation type="journal article" date="2009" name="Appl. Microbiol. Biotechnol.">
        <title>Characterization of thermotolerant Acetobacter pasteurianus strains and their quinoprotein alcohol dehydrogenases.</title>
        <authorList>
            <person name="Kanchanarach W."/>
            <person name="Theeragool G."/>
            <person name="Yakushi T."/>
            <person name="Toyama H."/>
            <person name="Adachi O."/>
            <person name="Matsushita K."/>
        </authorList>
    </citation>
    <scope>NUCLEOTIDE SEQUENCE</scope>
    <source>
        <strain evidence="2">MSU10</strain>
    </source>
</reference>
<sequence>MKLIAVRALSALALTTSLLAGAAVSAHAQENTDAPVTRAGDTSRLTDVDPSGFVGSIDPAENAGLLNYCVQNEYVDYDDAGARCRNTTKRPTPCQKGKKATCLTPMVLPVCCMPTTAPTPLPWLFCQCVRKPVRLCWNGPRLLCKHKAVIPVLLIRPDHAEHGMMEGSVTQSGWPFFCMNALYLVFMRCGVFHAGVQYGQTSSVS</sequence>
<accession>C9K503</accession>
<dbReference type="AlphaFoldDB" id="C9K503"/>
<proteinExistence type="predicted"/>
<protein>
    <submittedName>
        <fullName evidence="2">Alcohol dehydrogenase subunit III</fullName>
    </submittedName>
</protein>
<organism evidence="2">
    <name type="scientific">Acetobacter pasteurianus</name>
    <name type="common">Acetobacter turbidans</name>
    <dbReference type="NCBI Taxonomy" id="438"/>
    <lineage>
        <taxon>Bacteria</taxon>
        <taxon>Pseudomonadati</taxon>
        <taxon>Pseudomonadota</taxon>
        <taxon>Alphaproteobacteria</taxon>
        <taxon>Acetobacterales</taxon>
        <taxon>Acetobacteraceae</taxon>
        <taxon>Acetobacter</taxon>
    </lineage>
</organism>
<feature type="chain" id="PRO_5002996593" evidence="1">
    <location>
        <begin position="29"/>
        <end position="205"/>
    </location>
</feature>
<evidence type="ECO:0000313" key="2">
    <source>
        <dbReference type="EMBL" id="BAI44332.1"/>
    </source>
</evidence>